<feature type="short sequence motif" description="HXTX 1" evidence="2">
    <location>
        <begin position="43"/>
        <end position="46"/>
    </location>
</feature>
<feature type="active site" description="Proton donor" evidence="2">
    <location>
        <position position="43"/>
    </location>
</feature>
<dbReference type="Proteomes" id="UP000275394">
    <property type="component" value="Unassembled WGS sequence"/>
</dbReference>
<evidence type="ECO:0000313" key="3">
    <source>
        <dbReference type="EMBL" id="ROR94754.1"/>
    </source>
</evidence>
<dbReference type="EC" id="3.1.4.58" evidence="2"/>
<evidence type="ECO:0000256" key="1">
    <source>
        <dbReference type="ARBA" id="ARBA00022801"/>
    </source>
</evidence>
<dbReference type="GO" id="GO:0008664">
    <property type="term" value="F:RNA 2',3'-cyclic 3'-phosphodiesterase activity"/>
    <property type="evidence" value="ECO:0007669"/>
    <property type="project" value="UniProtKB-EC"/>
</dbReference>
<dbReference type="SUPFAM" id="SSF55144">
    <property type="entry name" value="LigT-like"/>
    <property type="match status" value="1"/>
</dbReference>
<dbReference type="Gene3D" id="3.90.1140.10">
    <property type="entry name" value="Cyclic phosphodiesterase"/>
    <property type="match status" value="1"/>
</dbReference>
<organism evidence="3 4">
    <name type="scientific">Sinobacterium caligoides</name>
    <dbReference type="NCBI Taxonomy" id="933926"/>
    <lineage>
        <taxon>Bacteria</taxon>
        <taxon>Pseudomonadati</taxon>
        <taxon>Pseudomonadota</taxon>
        <taxon>Gammaproteobacteria</taxon>
        <taxon>Cellvibrionales</taxon>
        <taxon>Spongiibacteraceae</taxon>
        <taxon>Sinobacterium</taxon>
    </lineage>
</organism>
<dbReference type="InterPro" id="IPR004175">
    <property type="entry name" value="RNA_CPDase"/>
</dbReference>
<dbReference type="NCBIfam" id="TIGR02258">
    <property type="entry name" value="2_5_ligase"/>
    <property type="match status" value="1"/>
</dbReference>
<dbReference type="PANTHER" id="PTHR35561:SF1">
    <property type="entry name" value="RNA 2',3'-CYCLIC PHOSPHODIESTERASE"/>
    <property type="match status" value="1"/>
</dbReference>
<name>A0A3N2D5I6_9GAMM</name>
<keyword evidence="4" id="KW-1185">Reference proteome</keyword>
<feature type="short sequence motif" description="HXTX 2" evidence="2">
    <location>
        <begin position="128"/>
        <end position="131"/>
    </location>
</feature>
<keyword evidence="1 2" id="KW-0378">Hydrolase</keyword>
<protein>
    <recommendedName>
        <fullName evidence="2">RNA 2',3'-cyclic phosphodiesterase</fullName>
        <shortName evidence="2">RNA 2',3'-CPDase</shortName>
        <ecNumber evidence="2">3.1.4.58</ecNumber>
    </recommendedName>
</protein>
<dbReference type="PANTHER" id="PTHR35561">
    <property type="entry name" value="RNA 2',3'-CYCLIC PHOSPHODIESTERASE"/>
    <property type="match status" value="1"/>
</dbReference>
<evidence type="ECO:0000256" key="2">
    <source>
        <dbReference type="HAMAP-Rule" id="MF_01940"/>
    </source>
</evidence>
<gene>
    <name evidence="3" type="ORF">EDC56_3897</name>
</gene>
<accession>A0A3N2D5I6</accession>
<feature type="active site" description="Proton acceptor" evidence="2">
    <location>
        <position position="128"/>
    </location>
</feature>
<sequence length="186" mass="20681">MVTAQRLFIAIPLLPDLAQQLCQMLPQYGDDRFGSWQAERNLHLTLLFLGEQGEAEPVIELMEQSAAACHHLDFTADSLALLPAQNAARQLWAFQPQPNSVLMQLQTQLAERFTAAGLYASSRAYLPHITLLRGNAACPLPLPLEPVDGFALSVNRMVLYRSSAEALPDGGEWRHYEPLHTTYLSV</sequence>
<dbReference type="EMBL" id="RKHR01000011">
    <property type="protein sequence ID" value="ROR94754.1"/>
    <property type="molecule type" value="Genomic_DNA"/>
</dbReference>
<dbReference type="InterPro" id="IPR009097">
    <property type="entry name" value="Cyclic_Pdiesterase"/>
</dbReference>
<proteinExistence type="inferred from homology"/>
<keyword evidence="3" id="KW-0436">Ligase</keyword>
<dbReference type="AlphaFoldDB" id="A0A3N2D5I6"/>
<dbReference type="GO" id="GO:0004113">
    <property type="term" value="F:2',3'-cyclic-nucleotide 3'-phosphodiesterase activity"/>
    <property type="evidence" value="ECO:0007669"/>
    <property type="project" value="InterPro"/>
</dbReference>
<comment type="caution">
    <text evidence="3">The sequence shown here is derived from an EMBL/GenBank/DDBJ whole genome shotgun (WGS) entry which is preliminary data.</text>
</comment>
<reference evidence="3 4" key="1">
    <citation type="submission" date="2018-11" db="EMBL/GenBank/DDBJ databases">
        <title>Genomic Encyclopedia of Type Strains, Phase IV (KMG-IV): sequencing the most valuable type-strain genomes for metagenomic binning, comparative biology and taxonomic classification.</title>
        <authorList>
            <person name="Goeker M."/>
        </authorList>
    </citation>
    <scope>NUCLEOTIDE SEQUENCE [LARGE SCALE GENOMIC DNA]</scope>
    <source>
        <strain evidence="3 4">DSM 100316</strain>
    </source>
</reference>
<comment type="similarity">
    <text evidence="2">Belongs to the 2H phosphoesterase superfamily. ThpR family.</text>
</comment>
<comment type="function">
    <text evidence="2">Hydrolyzes RNA 2',3'-cyclic phosphodiester to an RNA 2'-phosphomonoester.</text>
</comment>
<comment type="catalytic activity">
    <reaction evidence="2">
        <text>a 3'-end 2',3'-cyclophospho-ribonucleotide-RNA + H2O = a 3'-end 2'-phospho-ribonucleotide-RNA + H(+)</text>
        <dbReference type="Rhea" id="RHEA:11828"/>
        <dbReference type="Rhea" id="RHEA-COMP:10464"/>
        <dbReference type="Rhea" id="RHEA-COMP:17353"/>
        <dbReference type="ChEBI" id="CHEBI:15377"/>
        <dbReference type="ChEBI" id="CHEBI:15378"/>
        <dbReference type="ChEBI" id="CHEBI:83064"/>
        <dbReference type="ChEBI" id="CHEBI:173113"/>
        <dbReference type="EC" id="3.1.4.58"/>
    </reaction>
</comment>
<dbReference type="GO" id="GO:0016874">
    <property type="term" value="F:ligase activity"/>
    <property type="evidence" value="ECO:0007669"/>
    <property type="project" value="UniProtKB-KW"/>
</dbReference>
<dbReference type="HAMAP" id="MF_01940">
    <property type="entry name" value="RNA_CPDase"/>
    <property type="match status" value="1"/>
</dbReference>
<dbReference type="Pfam" id="PF13563">
    <property type="entry name" value="2_5_RNA_ligase2"/>
    <property type="match status" value="1"/>
</dbReference>
<evidence type="ECO:0000313" key="4">
    <source>
        <dbReference type="Proteomes" id="UP000275394"/>
    </source>
</evidence>